<feature type="transmembrane region" description="Helical" evidence="1">
    <location>
        <begin position="23"/>
        <end position="43"/>
    </location>
</feature>
<keyword evidence="3" id="KW-1185">Reference proteome</keyword>
<accession>A0ABP6KVN2</accession>
<comment type="caution">
    <text evidence="2">The sequence shown here is derived from an EMBL/GenBank/DDBJ whole genome shotgun (WGS) entry which is preliminary data.</text>
</comment>
<protein>
    <submittedName>
        <fullName evidence="2">Uncharacterized protein</fullName>
    </submittedName>
</protein>
<evidence type="ECO:0000313" key="3">
    <source>
        <dbReference type="Proteomes" id="UP001499930"/>
    </source>
</evidence>
<dbReference type="Proteomes" id="UP001499930">
    <property type="component" value="Unassembled WGS sequence"/>
</dbReference>
<name>A0ABP6KVN2_9ACTN</name>
<keyword evidence="1" id="KW-0812">Transmembrane</keyword>
<sequence>MAGSDFGPWTIHDSSTETREECVGLVAIVTWLIAAMVGIYLLYVWLSGGGLRQQATKVTRFPTLLIFTHPVLAVSALICWVVYVLTLERIFAWLSFGVLTASALLGFTMFTRWLGGGRHARGAEQRFPVIAVVLHGVAGLTTFVLVLLTAAIASGA</sequence>
<dbReference type="RefSeq" id="WP_344900944.1">
    <property type="nucleotide sequence ID" value="NZ_BAAAWD010000015.1"/>
</dbReference>
<gene>
    <name evidence="2" type="ORF">GCM10017559_58260</name>
</gene>
<evidence type="ECO:0000313" key="2">
    <source>
        <dbReference type="EMBL" id="GAA3025027.1"/>
    </source>
</evidence>
<dbReference type="EMBL" id="BAAAWD010000015">
    <property type="protein sequence ID" value="GAA3025027.1"/>
    <property type="molecule type" value="Genomic_DNA"/>
</dbReference>
<reference evidence="3" key="1">
    <citation type="journal article" date="2019" name="Int. J. Syst. Evol. Microbiol.">
        <title>The Global Catalogue of Microorganisms (GCM) 10K type strain sequencing project: providing services to taxonomists for standard genome sequencing and annotation.</title>
        <authorList>
            <consortium name="The Broad Institute Genomics Platform"/>
            <consortium name="The Broad Institute Genome Sequencing Center for Infectious Disease"/>
            <person name="Wu L."/>
            <person name="Ma J."/>
        </authorList>
    </citation>
    <scope>NUCLEOTIDE SEQUENCE [LARGE SCALE GENOMIC DNA]</scope>
    <source>
        <strain evidence="3">JCM 3106</strain>
    </source>
</reference>
<organism evidence="2 3">
    <name type="scientific">Streptosporangium longisporum</name>
    <dbReference type="NCBI Taxonomy" id="46187"/>
    <lineage>
        <taxon>Bacteria</taxon>
        <taxon>Bacillati</taxon>
        <taxon>Actinomycetota</taxon>
        <taxon>Actinomycetes</taxon>
        <taxon>Streptosporangiales</taxon>
        <taxon>Streptosporangiaceae</taxon>
        <taxon>Streptosporangium</taxon>
    </lineage>
</organism>
<proteinExistence type="predicted"/>
<keyword evidence="1" id="KW-1133">Transmembrane helix</keyword>
<evidence type="ECO:0000256" key="1">
    <source>
        <dbReference type="SAM" id="Phobius"/>
    </source>
</evidence>
<feature type="transmembrane region" description="Helical" evidence="1">
    <location>
        <begin position="91"/>
        <end position="115"/>
    </location>
</feature>
<feature type="transmembrane region" description="Helical" evidence="1">
    <location>
        <begin position="127"/>
        <end position="153"/>
    </location>
</feature>
<keyword evidence="1" id="KW-0472">Membrane</keyword>
<feature type="transmembrane region" description="Helical" evidence="1">
    <location>
        <begin position="64"/>
        <end position="85"/>
    </location>
</feature>